<evidence type="ECO:0000256" key="3">
    <source>
        <dbReference type="ARBA" id="ARBA00022884"/>
    </source>
</evidence>
<dbReference type="EMBL" id="LWQT01000088">
    <property type="protein sequence ID" value="OAN46635.1"/>
    <property type="molecule type" value="Genomic_DNA"/>
</dbReference>
<evidence type="ECO:0000313" key="5">
    <source>
        <dbReference type="Proteomes" id="UP000078428"/>
    </source>
</evidence>
<dbReference type="GO" id="GO:0006402">
    <property type="term" value="P:mRNA catabolic process"/>
    <property type="evidence" value="ECO:0007669"/>
    <property type="project" value="InterPro"/>
</dbReference>
<accession>A0A178MF13</accession>
<name>A0A178MF13_9PROT</name>
<dbReference type="AlphaFoldDB" id="A0A178MF13"/>
<dbReference type="GO" id="GO:0044781">
    <property type="term" value="P:bacterial-type flagellum organization"/>
    <property type="evidence" value="ECO:0007669"/>
    <property type="project" value="UniProtKB-KW"/>
</dbReference>
<comment type="caution">
    <text evidence="4">The sequence shown here is derived from an EMBL/GenBank/DDBJ whole genome shotgun (WGS) entry which is preliminary data.</text>
</comment>
<evidence type="ECO:0000313" key="4">
    <source>
        <dbReference type="EMBL" id="OAN46635.1"/>
    </source>
</evidence>
<keyword evidence="2" id="KW-1005">Bacterial flagellum biogenesis</keyword>
<protein>
    <submittedName>
        <fullName evidence="4">Flagellum biosynthesis protein FlbT</fullName>
    </submittedName>
</protein>
<keyword evidence="1" id="KW-0678">Repressor</keyword>
<dbReference type="OrthoDB" id="8561314at2"/>
<dbReference type="GO" id="GO:0048027">
    <property type="term" value="F:mRNA 5'-UTR binding"/>
    <property type="evidence" value="ECO:0007669"/>
    <property type="project" value="InterPro"/>
</dbReference>
<organism evidence="4 5">
    <name type="scientific">Paramagnetospirillum marisnigri</name>
    <dbReference type="NCBI Taxonomy" id="1285242"/>
    <lineage>
        <taxon>Bacteria</taxon>
        <taxon>Pseudomonadati</taxon>
        <taxon>Pseudomonadota</taxon>
        <taxon>Alphaproteobacteria</taxon>
        <taxon>Rhodospirillales</taxon>
        <taxon>Magnetospirillaceae</taxon>
        <taxon>Paramagnetospirillum</taxon>
    </lineage>
</organism>
<dbReference type="RefSeq" id="WP_068494807.1">
    <property type="nucleotide sequence ID" value="NZ_LWQT01000088.1"/>
</dbReference>
<evidence type="ECO:0000256" key="1">
    <source>
        <dbReference type="ARBA" id="ARBA00022491"/>
    </source>
</evidence>
<keyword evidence="3" id="KW-0694">RNA-binding</keyword>
<dbReference type="GO" id="GO:1902209">
    <property type="term" value="P:negative regulation of bacterial-type flagellum assembly"/>
    <property type="evidence" value="ECO:0007669"/>
    <property type="project" value="InterPro"/>
</dbReference>
<evidence type="ECO:0000256" key="2">
    <source>
        <dbReference type="ARBA" id="ARBA00022795"/>
    </source>
</evidence>
<proteinExistence type="predicted"/>
<gene>
    <name evidence="4" type="ORF">A6A04_05855</name>
</gene>
<keyword evidence="5" id="KW-1185">Reference proteome</keyword>
<dbReference type="Proteomes" id="UP000078428">
    <property type="component" value="Unassembled WGS sequence"/>
</dbReference>
<dbReference type="STRING" id="1285242.A6A04_05855"/>
<dbReference type="InterPro" id="IPR009967">
    <property type="entry name" value="Flagellum_FlbT"/>
</dbReference>
<reference evidence="4 5" key="1">
    <citation type="submission" date="2016-04" db="EMBL/GenBank/DDBJ databases">
        <title>Draft genome sequence of freshwater magnetotactic bacteria Magnetospirillum marisnigri SP-1 and Magnetospirillum moscoviense BB-1.</title>
        <authorList>
            <person name="Koziaeva V."/>
            <person name="Dziuba M.V."/>
            <person name="Ivanov T.M."/>
            <person name="Kuznetsov B."/>
            <person name="Grouzdev D.S."/>
        </authorList>
    </citation>
    <scope>NUCLEOTIDE SEQUENCE [LARGE SCALE GENOMIC DNA]</scope>
    <source>
        <strain evidence="4 5">SP-1</strain>
    </source>
</reference>
<dbReference type="Pfam" id="PF07378">
    <property type="entry name" value="FlbT"/>
    <property type="match status" value="1"/>
</dbReference>
<sequence>MPLLIDLKPGEKVIVNGAVVENAGHSTKLRVLNDSNILREKDIIADGDNITPAGRVYFFVQNAYIFPGSRAKYLGLFERCLNDYVASCLSAAPIGEELRAAVASSEYYKALKLARKLLKHEAQVLESYAKSPGAKA</sequence>